<dbReference type="AlphaFoldDB" id="A0A6A5BPL0"/>
<comment type="caution">
    <text evidence="3">The sequence shown here is derived from an EMBL/GenBank/DDBJ whole genome shotgun (WGS) entry which is preliminary data.</text>
</comment>
<feature type="transmembrane region" description="Helical" evidence="1">
    <location>
        <begin position="140"/>
        <end position="166"/>
    </location>
</feature>
<dbReference type="VEuPathDB" id="AmoebaDB:FDP41_004710"/>
<dbReference type="Proteomes" id="UP000444721">
    <property type="component" value="Unassembled WGS sequence"/>
</dbReference>
<gene>
    <name evidence="3" type="ORF">FDP41_004710</name>
    <name evidence="2" type="ORF">FDP41_005656</name>
</gene>
<keyword evidence="1" id="KW-1133">Transmembrane helix</keyword>
<keyword evidence="1" id="KW-0472">Membrane</keyword>
<dbReference type="VEuPathDB" id="AmoebaDB:NF0130280"/>
<evidence type="ECO:0000313" key="3">
    <source>
        <dbReference type="EMBL" id="KAF0976034.1"/>
    </source>
</evidence>
<feature type="transmembrane region" description="Helical" evidence="1">
    <location>
        <begin position="194"/>
        <end position="227"/>
    </location>
</feature>
<name>A0A6A5BPL0_NAEFO</name>
<dbReference type="OrthoDB" id="10479606at2759"/>
<protein>
    <submittedName>
        <fullName evidence="3">Uncharacterized protein</fullName>
    </submittedName>
</protein>
<evidence type="ECO:0000313" key="4">
    <source>
        <dbReference type="Proteomes" id="UP000444721"/>
    </source>
</evidence>
<feature type="transmembrane region" description="Helical" evidence="1">
    <location>
        <begin position="7"/>
        <end position="27"/>
    </location>
</feature>
<evidence type="ECO:0000256" key="1">
    <source>
        <dbReference type="SAM" id="Phobius"/>
    </source>
</evidence>
<proteinExistence type="predicted"/>
<feature type="transmembrane region" description="Helical" evidence="1">
    <location>
        <begin position="47"/>
        <end position="74"/>
    </location>
</feature>
<organism evidence="3 4">
    <name type="scientific">Naegleria fowleri</name>
    <name type="common">Brain eating amoeba</name>
    <dbReference type="NCBI Taxonomy" id="5763"/>
    <lineage>
        <taxon>Eukaryota</taxon>
        <taxon>Discoba</taxon>
        <taxon>Heterolobosea</taxon>
        <taxon>Tetramitia</taxon>
        <taxon>Eutetramitia</taxon>
        <taxon>Vahlkampfiidae</taxon>
        <taxon>Naegleria</taxon>
    </lineage>
</organism>
<keyword evidence="1" id="KW-0812">Transmembrane</keyword>
<dbReference type="RefSeq" id="XP_044560747.1">
    <property type="nucleotide sequence ID" value="XM_044708154.1"/>
</dbReference>
<dbReference type="EMBL" id="VFQX01000045">
    <property type="protein sequence ID" value="KAF0975325.1"/>
    <property type="molecule type" value="Genomic_DNA"/>
</dbReference>
<keyword evidence="4" id="KW-1185">Reference proteome</keyword>
<dbReference type="GeneID" id="68111928"/>
<reference evidence="3 4" key="1">
    <citation type="journal article" date="2019" name="Sci. Rep.">
        <title>Nanopore sequencing improves the draft genome of the human pathogenic amoeba Naegleria fowleri.</title>
        <authorList>
            <person name="Liechti N."/>
            <person name="Schurch N."/>
            <person name="Bruggmann R."/>
            <person name="Wittwer M."/>
        </authorList>
    </citation>
    <scope>NUCLEOTIDE SEQUENCE [LARGE SCALE GENOMIC DNA]</scope>
    <source>
        <strain evidence="3 4">ATCC 30894</strain>
    </source>
</reference>
<dbReference type="VEuPathDB" id="AmoebaDB:NfTy_084720"/>
<dbReference type="EMBL" id="VFQX01000041">
    <property type="protein sequence ID" value="KAF0976034.1"/>
    <property type="molecule type" value="Genomic_DNA"/>
</dbReference>
<evidence type="ECO:0000313" key="2">
    <source>
        <dbReference type="EMBL" id="KAF0975325.1"/>
    </source>
</evidence>
<dbReference type="VEuPathDB" id="AmoebaDB:FDP41_005656"/>
<sequence>MKRKQKILFFLTGLLVALCFRVVYHGTSAYMNEKDWMNFPNLLDYRIVLWVFSVIENALSFGAIVTITMIIGFLQDLFMTTAAAAGTMTKKVYIFTRGSIIALNMITSGILCVLIILNAILNLLVKITLLNKTLAVPLQIVLLCIFFIVNVTNLIVFIAVSARLLFIVKKTSSNVSSDTTKEKVSFMNRPFTKICGLMLGMILSAFIQIIAAIISFLTSTFAGYLHILDKKHTN</sequence>
<feature type="transmembrane region" description="Helical" evidence="1">
    <location>
        <begin position="94"/>
        <end position="120"/>
    </location>
</feature>
<accession>A0A6A5BPL0</accession>